<protein>
    <submittedName>
        <fullName evidence="1">Uncharacterized protein</fullName>
    </submittedName>
</protein>
<reference evidence="1 2" key="1">
    <citation type="journal article" date="2016" name="Nat. Commun.">
        <title>Thousands of microbial genomes shed light on interconnected biogeochemical processes in an aquifer system.</title>
        <authorList>
            <person name="Anantharaman K."/>
            <person name="Brown C.T."/>
            <person name="Hug L.A."/>
            <person name="Sharon I."/>
            <person name="Castelle C.J."/>
            <person name="Probst A.J."/>
            <person name="Thomas B.C."/>
            <person name="Singh A."/>
            <person name="Wilkins M.J."/>
            <person name="Karaoz U."/>
            <person name="Brodie E.L."/>
            <person name="Williams K.H."/>
            <person name="Hubbard S.S."/>
            <person name="Banfield J.F."/>
        </authorList>
    </citation>
    <scope>NUCLEOTIDE SEQUENCE [LARGE SCALE GENOMIC DNA]</scope>
</reference>
<name>A0A1F4XKQ6_9BACT</name>
<evidence type="ECO:0000313" key="1">
    <source>
        <dbReference type="EMBL" id="OGC81673.1"/>
    </source>
</evidence>
<organism evidence="1 2">
    <name type="scientific">Candidatus Abawacabacteria bacterium RBG_16_42_10</name>
    <dbReference type="NCBI Taxonomy" id="1817814"/>
    <lineage>
        <taxon>Bacteria</taxon>
        <taxon>Candidatus Abawacaibacteriota</taxon>
    </lineage>
</organism>
<comment type="caution">
    <text evidence="1">The sequence shown here is derived from an EMBL/GenBank/DDBJ whole genome shotgun (WGS) entry which is preliminary data.</text>
</comment>
<proteinExistence type="predicted"/>
<dbReference type="AlphaFoldDB" id="A0A1F4XKQ6"/>
<evidence type="ECO:0000313" key="2">
    <source>
        <dbReference type="Proteomes" id="UP000177614"/>
    </source>
</evidence>
<gene>
    <name evidence="1" type="ORF">A2V81_05425</name>
</gene>
<dbReference type="Proteomes" id="UP000177614">
    <property type="component" value="Unassembled WGS sequence"/>
</dbReference>
<accession>A0A1F4XKQ6</accession>
<dbReference type="EMBL" id="MEWR01000023">
    <property type="protein sequence ID" value="OGC81673.1"/>
    <property type="molecule type" value="Genomic_DNA"/>
</dbReference>
<sequence length="153" mass="17303">MPTTLSKLTFFLELATSGQQFPLIVLSDDKKVVQEQEIVAFIQEKKSMTLQKASREEMLSKIMAPKPDLFGENAPGTYTLMLIDLQAADVEHMLPMIAQIRMSGTFQWEGKEVRLADAVKFVFIITNDTLGRLPEDSQDTLLVTMSPVYRFDL</sequence>